<feature type="transmembrane region" description="Helical" evidence="2">
    <location>
        <begin position="7"/>
        <end position="26"/>
    </location>
</feature>
<evidence type="ECO:0000259" key="3">
    <source>
        <dbReference type="Pfam" id="PF05170"/>
    </source>
</evidence>
<dbReference type="InterPro" id="IPR007844">
    <property type="entry name" value="AsmA"/>
</dbReference>
<dbReference type="EMBL" id="JAVRHK010000002">
    <property type="protein sequence ID" value="MDT0675617.1"/>
    <property type="molecule type" value="Genomic_DNA"/>
</dbReference>
<dbReference type="PANTHER" id="PTHR30441:SF8">
    <property type="entry name" value="DUF748 DOMAIN-CONTAINING PROTEIN"/>
    <property type="match status" value="1"/>
</dbReference>
<keyword evidence="2" id="KW-1133">Transmembrane helix</keyword>
<gene>
    <name evidence="4" type="ORF">RM539_03345</name>
</gene>
<evidence type="ECO:0000256" key="1">
    <source>
        <dbReference type="SAM" id="MobiDB-lite"/>
    </source>
</evidence>
<feature type="region of interest" description="Disordered" evidence="1">
    <location>
        <begin position="526"/>
        <end position="546"/>
    </location>
</feature>
<dbReference type="PANTHER" id="PTHR30441">
    <property type="entry name" value="DUF748 DOMAIN-CONTAINING PROTEIN"/>
    <property type="match status" value="1"/>
</dbReference>
<proteinExistence type="predicted"/>
<reference evidence="4 5" key="1">
    <citation type="submission" date="2023-09" db="EMBL/GenBank/DDBJ databases">
        <authorList>
            <person name="Rey-Velasco X."/>
        </authorList>
    </citation>
    <scope>NUCLEOTIDE SEQUENCE [LARGE SCALE GENOMIC DNA]</scope>
    <source>
        <strain evidence="4 5">F117</strain>
    </source>
</reference>
<dbReference type="Proteomes" id="UP001262582">
    <property type="component" value="Unassembled WGS sequence"/>
</dbReference>
<protein>
    <submittedName>
        <fullName evidence="4">AsmA-like C-terminal region-containing protein</fullName>
    </submittedName>
</protein>
<name>A0ABU3D271_9FLAO</name>
<evidence type="ECO:0000256" key="2">
    <source>
        <dbReference type="SAM" id="Phobius"/>
    </source>
</evidence>
<keyword evidence="2" id="KW-0472">Membrane</keyword>
<feature type="compositionally biased region" description="Low complexity" evidence="1">
    <location>
        <begin position="845"/>
        <end position="868"/>
    </location>
</feature>
<organism evidence="4 5">
    <name type="scientific">Autumnicola musiva</name>
    <dbReference type="NCBI Taxonomy" id="3075589"/>
    <lineage>
        <taxon>Bacteria</taxon>
        <taxon>Pseudomonadati</taxon>
        <taxon>Bacteroidota</taxon>
        <taxon>Flavobacteriia</taxon>
        <taxon>Flavobacteriales</taxon>
        <taxon>Flavobacteriaceae</taxon>
        <taxon>Autumnicola</taxon>
    </lineage>
</organism>
<dbReference type="RefSeq" id="WP_311502020.1">
    <property type="nucleotide sequence ID" value="NZ_JAVRHK010000002.1"/>
</dbReference>
<accession>A0ABU3D271</accession>
<feature type="region of interest" description="Disordered" evidence="1">
    <location>
        <begin position="835"/>
        <end position="871"/>
    </location>
</feature>
<dbReference type="Pfam" id="PF05170">
    <property type="entry name" value="AsmA"/>
    <property type="match status" value="1"/>
</dbReference>
<comment type="caution">
    <text evidence="4">The sequence shown here is derived from an EMBL/GenBank/DDBJ whole genome shotgun (WGS) entry which is preliminary data.</text>
</comment>
<feature type="domain" description="AsmA" evidence="3">
    <location>
        <begin position="1"/>
        <end position="660"/>
    </location>
</feature>
<evidence type="ECO:0000313" key="4">
    <source>
        <dbReference type="EMBL" id="MDT0675617.1"/>
    </source>
</evidence>
<sequence>MKKALKIVGIFVLVVLVILIAAPLVFETQIENFVKKTINKNVNAQVEFTDIDLSLFRGFPQATVVLNNVSVINKEPFAGDTLALSEEVLLEMSIKELFKGSEEPKSINEFRLNNAYVNIKVDSLGNANYDIAVEDTTAATATTDTASTGLSFDLEHYEINNSRLKYLDESAKIFLDIEDLNHQGTGDFSLDQSELDTETNALVTFELDSVNYLNRNKIALDAVIQMDLQEMKYSFLENQALINQLPLTFDGFVDINDNNNEVSLTFKTPSSDFKNFLQVIPETYARNIEDVQTSGDFIIDGKVNGAIDEEHIPMMDIKVSSNSASFKYPDLPKAVQDINLDLQVINETGFMDDTYITFDNVTFRIDEDRFAANGSVRNLMENMLINMTVNGSINLANIEQAYPLDMDLDLNGILTADLTTSFDMNSIENEQYQNVNSRGTANIRNFSYKSPEIPKVIQISNAQMNFNQGTVRVPELKLTTGQTDITASGNIENLMGFLFTNQVLKGNFQVNSDTFAVNDFKVAETQETASAEGEAASEEDTPATTGEEAIKIPSFLDTELSFRANRVLYDNLELRNASGTLILRDETATLQNVTTNIFGGSIALNGNVSTKNSTPTFQMDLNLNKLNIAQSFNGMDLLQGLAPIANALEGELQTSLNLRGNLDNNFAPDLSTLAGNALAQILTAEVDPAKMPLLSKLDQQLNFFDLNNINLDNVKTNLTFNEGMVEIEPFNFNVEGVNVQVGGSHGFDMDMNYDVVLDVPARYLGNEVGGALTQLSGENIQNTTVALPINLTGSFGRPQINLNMQQAITNLTQKVAQNQKGKLQQKGIDAVKGILTGKKSQNQETTPQDSTATDSTATPNNSNNTPAPEKQVQEAARNILGGILKNTQKKKDTTN</sequence>
<keyword evidence="2" id="KW-0812">Transmembrane</keyword>
<keyword evidence="5" id="KW-1185">Reference proteome</keyword>
<evidence type="ECO:0000313" key="5">
    <source>
        <dbReference type="Proteomes" id="UP001262582"/>
    </source>
</evidence>
<dbReference type="InterPro" id="IPR052894">
    <property type="entry name" value="AsmA-related"/>
</dbReference>